<evidence type="ECO:0000313" key="2">
    <source>
        <dbReference type="Proteomes" id="UP001055057"/>
    </source>
</evidence>
<organism evidence="1 2">
    <name type="scientific">Methylobacterium trifolii</name>
    <dbReference type="NCBI Taxonomy" id="1003092"/>
    <lineage>
        <taxon>Bacteria</taxon>
        <taxon>Pseudomonadati</taxon>
        <taxon>Pseudomonadota</taxon>
        <taxon>Alphaproteobacteria</taxon>
        <taxon>Hyphomicrobiales</taxon>
        <taxon>Methylobacteriaceae</taxon>
        <taxon>Methylobacterium</taxon>
    </lineage>
</organism>
<gene>
    <name evidence="1" type="ORF">MPOCJGCO_4512</name>
</gene>
<keyword evidence="2" id="KW-1185">Reference proteome</keyword>
<sequence length="168" mass="19083">MASRVLPTEPDMGTLICLPSLKEPGTSQALVPYEPEDAQECDGARTLRLVERAVDSMQALRVHADHISAQSLDLIRLTQRERFRMQAELRRAREAAVSFQQQARDAQGALEEAVLRIREADLGRREAELMAHQARDRADAAETRLRSLEFYLKKISNFLQLRLVSSDR</sequence>
<protein>
    <submittedName>
        <fullName evidence="1">Uncharacterized protein</fullName>
    </submittedName>
</protein>
<reference evidence="1" key="1">
    <citation type="journal article" date="2021" name="Front. Microbiol.">
        <title>Comprehensive Comparative Genomics and Phenotyping of Methylobacterium Species.</title>
        <authorList>
            <person name="Alessa O."/>
            <person name="Ogura Y."/>
            <person name="Fujitani Y."/>
            <person name="Takami H."/>
            <person name="Hayashi T."/>
            <person name="Sahin N."/>
            <person name="Tani A."/>
        </authorList>
    </citation>
    <scope>NUCLEOTIDE SEQUENCE</scope>
    <source>
        <strain evidence="1">DSM 23632</strain>
    </source>
</reference>
<dbReference type="EMBL" id="BPRB01000314">
    <property type="protein sequence ID" value="GJE62379.1"/>
    <property type="molecule type" value="Genomic_DNA"/>
</dbReference>
<proteinExistence type="predicted"/>
<comment type="caution">
    <text evidence="1">The sequence shown here is derived from an EMBL/GenBank/DDBJ whole genome shotgun (WGS) entry which is preliminary data.</text>
</comment>
<dbReference type="Proteomes" id="UP001055057">
    <property type="component" value="Unassembled WGS sequence"/>
</dbReference>
<accession>A0ABQ4U5J3</accession>
<reference evidence="1" key="2">
    <citation type="submission" date="2021-08" db="EMBL/GenBank/DDBJ databases">
        <authorList>
            <person name="Tani A."/>
            <person name="Ola A."/>
            <person name="Ogura Y."/>
            <person name="Katsura K."/>
            <person name="Hayashi T."/>
        </authorList>
    </citation>
    <scope>NUCLEOTIDE SEQUENCE</scope>
    <source>
        <strain evidence="1">DSM 23632</strain>
    </source>
</reference>
<name>A0ABQ4U5J3_9HYPH</name>
<evidence type="ECO:0000313" key="1">
    <source>
        <dbReference type="EMBL" id="GJE62379.1"/>
    </source>
</evidence>